<dbReference type="SUPFAM" id="SSF56935">
    <property type="entry name" value="Porins"/>
    <property type="match status" value="1"/>
</dbReference>
<feature type="signal peptide" evidence="1">
    <location>
        <begin position="1"/>
        <end position="29"/>
    </location>
</feature>
<proteinExistence type="predicted"/>
<reference evidence="2 3" key="1">
    <citation type="journal article" date="2008" name="Int. J. Syst. Evol. Microbiol.">
        <title>Neptunomonas japonica sp. nov., an Osedax japonicus symbiont-like bacterium isolated from sediment adjacent to sperm whale carcasses off Kagoshima, Japan.</title>
        <authorList>
            <person name="Miyazaki M."/>
            <person name="Nogi Y."/>
            <person name="Fujiwara Y."/>
            <person name="Kawato M."/>
            <person name="Kubokawa K."/>
            <person name="Horikoshi K."/>
        </authorList>
    </citation>
    <scope>NUCLEOTIDE SEQUENCE [LARGE SCALE GENOMIC DNA]</scope>
    <source>
        <strain evidence="2 3">JAMM 1380</strain>
    </source>
</reference>
<evidence type="ECO:0000313" key="3">
    <source>
        <dbReference type="Proteomes" id="UP000595332"/>
    </source>
</evidence>
<feature type="chain" id="PRO_5032927563" evidence="1">
    <location>
        <begin position="30"/>
        <end position="374"/>
    </location>
</feature>
<name>A0A7R6PF78_9GAMM</name>
<dbReference type="Gene3D" id="2.40.160.10">
    <property type="entry name" value="Porin"/>
    <property type="match status" value="1"/>
</dbReference>
<protein>
    <submittedName>
        <fullName evidence="2">Outer membrane protein</fullName>
    </submittedName>
</protein>
<evidence type="ECO:0000313" key="2">
    <source>
        <dbReference type="EMBL" id="BBB28026.1"/>
    </source>
</evidence>
<sequence>MKNKKPHLKSHLKLLTCAVAVGLCSQASAGLNLYDKDETTFSTDGLINTFYVNSQIDDVDNTLDRSQSRVKMGFLPNYIGFNFGKQVDDLKLGARSSFWVSVNDANTNLTSTGIDVRQFYGTVDGEWGQILIGKDFSLFGRSNILGDELLLGYGQVGTDGLVDGQGVSFGNIGTGYLYPFPNAQITYRTPTSNGFQLAIGLMDPSKSSAGSEESAPRVEAELTFATQLSENVPLKAWVSGMAQSSDSGSADVDSSGVAYGVNIKVSDISITASGFSANGVGTAGLANLVTSDSADVDGYLVQASYTMGNERLVASYGENSGGTTAATNDLDAQNTAVAWFHTVNNNLKLVAEYDRTESDARETDTVALGAVLTW</sequence>
<dbReference type="EMBL" id="AP014546">
    <property type="protein sequence ID" value="BBB28026.1"/>
    <property type="molecule type" value="Genomic_DNA"/>
</dbReference>
<gene>
    <name evidence="2" type="ORF">NEJAP_0067</name>
</gene>
<dbReference type="Proteomes" id="UP000595332">
    <property type="component" value="Chromosome"/>
</dbReference>
<dbReference type="AlphaFoldDB" id="A0A7R6PF78"/>
<organism evidence="2 3">
    <name type="scientific">Neptunomonas japonica JAMM 1380</name>
    <dbReference type="NCBI Taxonomy" id="1441457"/>
    <lineage>
        <taxon>Bacteria</taxon>
        <taxon>Pseudomonadati</taxon>
        <taxon>Pseudomonadota</taxon>
        <taxon>Gammaproteobacteria</taxon>
        <taxon>Oceanospirillales</taxon>
        <taxon>Oceanospirillaceae</taxon>
        <taxon>Neptunomonas</taxon>
    </lineage>
</organism>
<dbReference type="InterPro" id="IPR023614">
    <property type="entry name" value="Porin_dom_sf"/>
</dbReference>
<dbReference type="RefSeq" id="WP_201348767.1">
    <property type="nucleotide sequence ID" value="NZ_AP014546.1"/>
</dbReference>
<accession>A0A7R6PF78</accession>
<evidence type="ECO:0000256" key="1">
    <source>
        <dbReference type="SAM" id="SignalP"/>
    </source>
</evidence>
<keyword evidence="3" id="KW-1185">Reference proteome</keyword>
<keyword evidence="1" id="KW-0732">Signal</keyword>
<dbReference type="KEGG" id="njp:NEJAP_0067"/>